<dbReference type="RefSeq" id="WP_252426777.1">
    <property type="nucleotide sequence ID" value="NZ_JAMWMR010000021.1"/>
</dbReference>
<keyword evidence="2" id="KW-1185">Reference proteome</keyword>
<dbReference type="EMBL" id="JAMWMR010000021">
    <property type="protein sequence ID" value="MCN9243403.1"/>
    <property type="molecule type" value="Genomic_DNA"/>
</dbReference>
<comment type="caution">
    <text evidence="1">The sequence shown here is derived from an EMBL/GenBank/DDBJ whole genome shotgun (WGS) entry which is preliminary data.</text>
</comment>
<name>A0ABT0ZIJ6_9ACTN</name>
<accession>A0ABT0ZIJ6</accession>
<proteinExistence type="predicted"/>
<evidence type="ECO:0000313" key="2">
    <source>
        <dbReference type="Proteomes" id="UP001523219"/>
    </source>
</evidence>
<organism evidence="1 2">
    <name type="scientific">Streptomyces macrolidinus</name>
    <dbReference type="NCBI Taxonomy" id="2952607"/>
    <lineage>
        <taxon>Bacteria</taxon>
        <taxon>Bacillati</taxon>
        <taxon>Actinomycetota</taxon>
        <taxon>Actinomycetes</taxon>
        <taxon>Kitasatosporales</taxon>
        <taxon>Streptomycetaceae</taxon>
        <taxon>Streptomyces</taxon>
    </lineage>
</organism>
<reference evidence="1 2" key="1">
    <citation type="submission" date="2022-05" db="EMBL/GenBank/DDBJ databases">
        <title>Streptomyces sp. nov. RY43-2 isolated from soil of a peat swamp forest.</title>
        <authorList>
            <person name="Kanchanasin P."/>
            <person name="Tanasupawat S."/>
            <person name="Phongsopitanun W."/>
        </authorList>
    </citation>
    <scope>NUCLEOTIDE SEQUENCE [LARGE SCALE GENOMIC DNA]</scope>
    <source>
        <strain evidence="1 2">RY43-2</strain>
    </source>
</reference>
<sequence length="55" mass="6343">MRESEFAEAMLQRIRQARAADDVFAEAVAQDELEDAVRLARRHGIRVADTDRQEE</sequence>
<gene>
    <name evidence="1" type="ORF">NGF19_21890</name>
</gene>
<protein>
    <submittedName>
        <fullName evidence="1">Uncharacterized protein</fullName>
    </submittedName>
</protein>
<dbReference type="Proteomes" id="UP001523219">
    <property type="component" value="Unassembled WGS sequence"/>
</dbReference>
<evidence type="ECO:0000313" key="1">
    <source>
        <dbReference type="EMBL" id="MCN9243403.1"/>
    </source>
</evidence>